<feature type="transmembrane region" description="Helical" evidence="10">
    <location>
        <begin position="287"/>
        <end position="308"/>
    </location>
</feature>
<feature type="transmembrane region" description="Helical" evidence="10">
    <location>
        <begin position="111"/>
        <end position="131"/>
    </location>
</feature>
<feature type="transmembrane region" description="Helical" evidence="10">
    <location>
        <begin position="70"/>
        <end position="91"/>
    </location>
</feature>
<feature type="transmembrane region" description="Helical" evidence="10">
    <location>
        <begin position="143"/>
        <end position="164"/>
    </location>
</feature>
<evidence type="ECO:0000256" key="6">
    <source>
        <dbReference type="ARBA" id="ARBA00022989"/>
    </source>
</evidence>
<evidence type="ECO:0000256" key="7">
    <source>
        <dbReference type="ARBA" id="ARBA00023136"/>
    </source>
</evidence>
<dbReference type="AlphaFoldDB" id="A0A099KJY2"/>
<evidence type="ECO:0000256" key="10">
    <source>
        <dbReference type="SAM" id="Phobius"/>
    </source>
</evidence>
<dbReference type="InterPro" id="IPR050833">
    <property type="entry name" value="Poly_Biosynth_Transport"/>
</dbReference>
<comment type="function">
    <text evidence="8">Involved in peptidoglycan biosynthesis. Transports lipid-linked peptidoglycan precursors from the inner to the outer leaflet of the cytoplasmic membrane.</text>
</comment>
<keyword evidence="5" id="KW-0573">Peptidoglycan synthesis</keyword>
<evidence type="ECO:0000256" key="2">
    <source>
        <dbReference type="ARBA" id="ARBA00022475"/>
    </source>
</evidence>
<feature type="transmembrane region" description="Helical" evidence="10">
    <location>
        <begin position="384"/>
        <end position="407"/>
    </location>
</feature>
<dbReference type="Pfam" id="PF03023">
    <property type="entry name" value="MurJ"/>
    <property type="match status" value="1"/>
</dbReference>
<comment type="caution">
    <text evidence="11">The sequence shown here is derived from an EMBL/GenBank/DDBJ whole genome shotgun (WGS) entry which is preliminary data.</text>
</comment>
<keyword evidence="7 10" id="KW-0472">Membrane</keyword>
<comment type="subcellular location">
    <subcellularLocation>
        <location evidence="1">Cell membrane</location>
        <topology evidence="1">Multi-pass membrane protein</topology>
    </subcellularLocation>
</comment>
<dbReference type="InterPro" id="IPR004268">
    <property type="entry name" value="MurJ"/>
</dbReference>
<organism evidence="11 12">
    <name type="scientific">Colwellia psychrerythraea</name>
    <name type="common">Vibrio psychroerythus</name>
    <dbReference type="NCBI Taxonomy" id="28229"/>
    <lineage>
        <taxon>Bacteria</taxon>
        <taxon>Pseudomonadati</taxon>
        <taxon>Pseudomonadota</taxon>
        <taxon>Gammaproteobacteria</taxon>
        <taxon>Alteromonadales</taxon>
        <taxon>Colwelliaceae</taxon>
        <taxon>Colwellia</taxon>
    </lineage>
</organism>
<keyword evidence="2" id="KW-1003">Cell membrane</keyword>
<accession>A0A099KJY2</accession>
<feature type="transmembrane region" description="Helical" evidence="10">
    <location>
        <begin position="210"/>
        <end position="229"/>
    </location>
</feature>
<evidence type="ECO:0000313" key="11">
    <source>
        <dbReference type="EMBL" id="KGJ89908.1"/>
    </source>
</evidence>
<evidence type="ECO:0000256" key="1">
    <source>
        <dbReference type="ARBA" id="ARBA00004651"/>
    </source>
</evidence>
<evidence type="ECO:0000256" key="3">
    <source>
        <dbReference type="ARBA" id="ARBA00022692"/>
    </source>
</evidence>
<feature type="transmembrane region" description="Helical" evidence="10">
    <location>
        <begin position="328"/>
        <end position="347"/>
    </location>
</feature>
<feature type="transmembrane region" description="Helical" evidence="10">
    <location>
        <begin position="170"/>
        <end position="189"/>
    </location>
</feature>
<protein>
    <submittedName>
        <fullName evidence="11">Virulence factor MVIN family protein</fullName>
    </submittedName>
</protein>
<dbReference type="Proteomes" id="UP000029868">
    <property type="component" value="Unassembled WGS sequence"/>
</dbReference>
<feature type="transmembrane region" description="Helical" evidence="10">
    <location>
        <begin position="359"/>
        <end position="378"/>
    </location>
</feature>
<comment type="similarity">
    <text evidence="9">Belongs to the MurJ/MviN family.</text>
</comment>
<dbReference type="PANTHER" id="PTHR30250:SF11">
    <property type="entry name" value="O-ANTIGEN TRANSPORTER-RELATED"/>
    <property type="match status" value="1"/>
</dbReference>
<evidence type="ECO:0000313" key="12">
    <source>
        <dbReference type="Proteomes" id="UP000029868"/>
    </source>
</evidence>
<keyword evidence="4" id="KW-0133">Cell shape</keyword>
<feature type="transmembrane region" description="Helical" evidence="10">
    <location>
        <begin position="241"/>
        <end position="267"/>
    </location>
</feature>
<dbReference type="EMBL" id="JQEC01000051">
    <property type="protein sequence ID" value="KGJ89908.1"/>
    <property type="molecule type" value="Genomic_DNA"/>
</dbReference>
<dbReference type="GO" id="GO:0005886">
    <property type="term" value="C:plasma membrane"/>
    <property type="evidence" value="ECO:0007669"/>
    <property type="project" value="UniProtKB-SubCell"/>
</dbReference>
<evidence type="ECO:0000256" key="9">
    <source>
        <dbReference type="ARBA" id="ARBA00061532"/>
    </source>
</evidence>
<dbReference type="PANTHER" id="PTHR30250">
    <property type="entry name" value="PST FAMILY PREDICTED COLANIC ACID TRANSPORTER"/>
    <property type="match status" value="1"/>
</dbReference>
<dbReference type="GO" id="GO:0008360">
    <property type="term" value="P:regulation of cell shape"/>
    <property type="evidence" value="ECO:0007669"/>
    <property type="project" value="UniProtKB-KW"/>
</dbReference>
<gene>
    <name evidence="11" type="ORF">GAB14E_3786</name>
</gene>
<sequence length="411" mass="45248">MGGATLFFKGLSLGKEIYIANSFGVSSALEAYLIAFVYVGFPISVLIVPFQTSFIASLAEKSIVESGSSYINKVFSAVISISIGIIVLWVITLYLLSELIFVNHELVMDKVILLLPFVFFNSINLILYGVLQFKGKFSVNGYLPSLSPVLVLVGLLIFEVLFGIVSVDIIVMAIALSSLIEFYILRKLLDVRLDLKGLRETIHTTFKKSYFLMLSAVVMASAPMIEQFYSSSLQQSGVVLLRYASIIPLAISGVFSTVVAVVILPYFSKLSLNTSNVALRSQYWNILAGYACVIVVLYFVLSLFSNYLLNTIYSSAITSGVELSTLTFNFNLYLISGGFFCLTNLGIRLLSSMHKGKIIFVGSLCSLAIQLFILSFFGKSVGLSVVPISIICYFLTSFIGINFYIYCKVKI</sequence>
<name>A0A099KJY2_COLPS</name>
<reference evidence="11 12" key="1">
    <citation type="submission" date="2014-08" db="EMBL/GenBank/DDBJ databases">
        <title>Genomic and Phenotypic Diversity of Colwellia psychrerythraea strains from Disparate Marine Basins.</title>
        <authorList>
            <person name="Techtmann S.M."/>
            <person name="Stelling S.C."/>
            <person name="Utturkar S.M."/>
            <person name="Alshibli N."/>
            <person name="Harris A."/>
            <person name="Brown S.D."/>
            <person name="Hazen T.C."/>
        </authorList>
    </citation>
    <scope>NUCLEOTIDE SEQUENCE [LARGE SCALE GENOMIC DNA]</scope>
    <source>
        <strain evidence="11 12">GAB14E</strain>
    </source>
</reference>
<evidence type="ECO:0000256" key="5">
    <source>
        <dbReference type="ARBA" id="ARBA00022984"/>
    </source>
</evidence>
<keyword evidence="6 10" id="KW-1133">Transmembrane helix</keyword>
<dbReference type="GO" id="GO:0009252">
    <property type="term" value="P:peptidoglycan biosynthetic process"/>
    <property type="evidence" value="ECO:0007669"/>
    <property type="project" value="UniProtKB-KW"/>
</dbReference>
<dbReference type="PATRIC" id="fig|28229.3.peg.3711"/>
<keyword evidence="3 10" id="KW-0812">Transmembrane</keyword>
<feature type="transmembrane region" description="Helical" evidence="10">
    <location>
        <begin position="31"/>
        <end position="58"/>
    </location>
</feature>
<evidence type="ECO:0000256" key="4">
    <source>
        <dbReference type="ARBA" id="ARBA00022960"/>
    </source>
</evidence>
<evidence type="ECO:0000256" key="8">
    <source>
        <dbReference type="ARBA" id="ARBA00060041"/>
    </source>
</evidence>
<proteinExistence type="inferred from homology"/>